<dbReference type="SUPFAM" id="SSF54236">
    <property type="entry name" value="Ubiquitin-like"/>
    <property type="match status" value="1"/>
</dbReference>
<dbReference type="Proteomes" id="UP000236333">
    <property type="component" value="Unassembled WGS sequence"/>
</dbReference>
<feature type="compositionally biased region" description="Low complexity" evidence="1">
    <location>
        <begin position="7"/>
        <end position="33"/>
    </location>
</feature>
<dbReference type="InterPro" id="IPR019954">
    <property type="entry name" value="Ubiquitin_CS"/>
</dbReference>
<dbReference type="InterPro" id="IPR000626">
    <property type="entry name" value="Ubiquitin-like_dom"/>
</dbReference>
<gene>
    <name evidence="3" type="ORF">TSOC_001375</name>
</gene>
<dbReference type="AlphaFoldDB" id="A0A2J8AH03"/>
<dbReference type="Gene3D" id="3.10.20.90">
    <property type="entry name" value="Phosphatidylinositol 3-kinase Catalytic Subunit, Chain A, domain 1"/>
    <property type="match status" value="1"/>
</dbReference>
<sequence>MPDDEATAAVSAEPAQAEPAEAEARAVPESSEATALEPPAEPTVVLLLFKIQFGKDSSDVERPASSTVGELKEAIEKTTGVPSKLQKLLLKGSALKDDAATLSAAGVKNGCKLLLIGSNPSAVDAAKGASSGAAGEWTEAPKNEEPLHKQTQHAKVLAKGVPDGALPGIAGRQVPLDDKITAIPALLNSQGSKVRLTFKEELQQLWLGSEASTQKVPYGSISKIESWPVEGNEGYSIVAIHLGVGGTSKYWLYYFPSQYVAGVKIRILGVQSLI</sequence>
<dbReference type="InterPro" id="IPR029071">
    <property type="entry name" value="Ubiquitin-like_domsf"/>
</dbReference>
<dbReference type="PROSITE" id="PS00299">
    <property type="entry name" value="UBIQUITIN_1"/>
    <property type="match status" value="1"/>
</dbReference>
<evidence type="ECO:0000313" key="4">
    <source>
        <dbReference type="Proteomes" id="UP000236333"/>
    </source>
</evidence>
<name>A0A2J8AH03_9CHLO</name>
<dbReference type="InterPro" id="IPR057455">
    <property type="entry name" value="UBFD1_C"/>
</dbReference>
<proteinExistence type="predicted"/>
<dbReference type="PANTHER" id="PTHR16470">
    <property type="entry name" value="UBIQUITIN DOMAIN-CONTAINING PROTEIN UBFD1"/>
    <property type="match status" value="1"/>
</dbReference>
<comment type="caution">
    <text evidence="3">The sequence shown here is derived from an EMBL/GenBank/DDBJ whole genome shotgun (WGS) entry which is preliminary data.</text>
</comment>
<dbReference type="SMART" id="SM00213">
    <property type="entry name" value="UBQ"/>
    <property type="match status" value="1"/>
</dbReference>
<reference evidence="3 4" key="1">
    <citation type="journal article" date="2017" name="Mol. Biol. Evol.">
        <title>The 4-celled Tetrabaena socialis nuclear genome reveals the essential components for genetic control of cell number at the origin of multicellularity in the volvocine lineage.</title>
        <authorList>
            <person name="Featherston J."/>
            <person name="Arakaki Y."/>
            <person name="Hanschen E.R."/>
            <person name="Ferris P.J."/>
            <person name="Michod R.E."/>
            <person name="Olson B.J.S.C."/>
            <person name="Nozaki H."/>
            <person name="Durand P.M."/>
        </authorList>
    </citation>
    <scope>NUCLEOTIDE SEQUENCE [LARGE SCALE GENOMIC DNA]</scope>
    <source>
        <strain evidence="3 4">NIES-571</strain>
    </source>
</reference>
<feature type="domain" description="Ubiquitin-like" evidence="2">
    <location>
        <begin position="45"/>
        <end position="122"/>
    </location>
</feature>
<protein>
    <submittedName>
        <fullName evidence="3">Ubiquitin domain-containing protein UBFD1</fullName>
    </submittedName>
</protein>
<dbReference type="EMBL" id="PGGS01000022">
    <property type="protein sequence ID" value="PNH11790.1"/>
    <property type="molecule type" value="Genomic_DNA"/>
</dbReference>
<accession>A0A2J8AH03</accession>
<feature type="region of interest" description="Disordered" evidence="1">
    <location>
        <begin position="1"/>
        <end position="39"/>
    </location>
</feature>
<dbReference type="Pfam" id="PF00240">
    <property type="entry name" value="ubiquitin"/>
    <property type="match status" value="1"/>
</dbReference>
<dbReference type="OrthoDB" id="267397at2759"/>
<evidence type="ECO:0000313" key="3">
    <source>
        <dbReference type="EMBL" id="PNH11790.1"/>
    </source>
</evidence>
<dbReference type="InterPro" id="IPR039120">
    <property type="entry name" value="UBFD1"/>
</dbReference>
<dbReference type="GO" id="GO:0045296">
    <property type="term" value="F:cadherin binding"/>
    <property type="evidence" value="ECO:0007669"/>
    <property type="project" value="TreeGrafter"/>
</dbReference>
<keyword evidence="4" id="KW-1185">Reference proteome</keyword>
<dbReference type="Pfam" id="PF25343">
    <property type="entry name" value="PH_UBFD1_C"/>
    <property type="match status" value="1"/>
</dbReference>
<evidence type="ECO:0000259" key="2">
    <source>
        <dbReference type="PROSITE" id="PS50053"/>
    </source>
</evidence>
<dbReference type="GO" id="GO:0003723">
    <property type="term" value="F:RNA binding"/>
    <property type="evidence" value="ECO:0007669"/>
    <property type="project" value="TreeGrafter"/>
</dbReference>
<dbReference type="PROSITE" id="PS50053">
    <property type="entry name" value="UBIQUITIN_2"/>
    <property type="match status" value="1"/>
</dbReference>
<evidence type="ECO:0000256" key="1">
    <source>
        <dbReference type="SAM" id="MobiDB-lite"/>
    </source>
</evidence>
<organism evidence="3 4">
    <name type="scientific">Tetrabaena socialis</name>
    <dbReference type="NCBI Taxonomy" id="47790"/>
    <lineage>
        <taxon>Eukaryota</taxon>
        <taxon>Viridiplantae</taxon>
        <taxon>Chlorophyta</taxon>
        <taxon>core chlorophytes</taxon>
        <taxon>Chlorophyceae</taxon>
        <taxon>CS clade</taxon>
        <taxon>Chlamydomonadales</taxon>
        <taxon>Tetrabaenaceae</taxon>
        <taxon>Tetrabaena</taxon>
    </lineage>
</organism>
<dbReference type="PANTHER" id="PTHR16470:SF0">
    <property type="entry name" value="UBIQUITIN DOMAIN-CONTAINING PROTEIN UBFD1"/>
    <property type="match status" value="1"/>
</dbReference>